<comment type="caution">
    <text evidence="2">The sequence shown here is derived from an EMBL/GenBank/DDBJ whole genome shotgun (WGS) entry which is preliminary data.</text>
</comment>
<feature type="transmembrane region" description="Helical" evidence="1">
    <location>
        <begin position="52"/>
        <end position="72"/>
    </location>
</feature>
<feature type="transmembrane region" description="Helical" evidence="1">
    <location>
        <begin position="27"/>
        <end position="46"/>
    </location>
</feature>
<proteinExistence type="predicted"/>
<evidence type="ECO:0000313" key="3">
    <source>
        <dbReference type="Proteomes" id="UP000676325"/>
    </source>
</evidence>
<reference evidence="2" key="1">
    <citation type="submission" date="2021-04" db="EMBL/GenBank/DDBJ databases">
        <title>Genome based classification of Actinospica acidithermotolerans sp. nov., an actinobacterium isolated from an Indonesian hot spring.</title>
        <authorList>
            <person name="Kusuma A.B."/>
            <person name="Putra K.E."/>
            <person name="Nafisah S."/>
            <person name="Loh J."/>
            <person name="Nouioui I."/>
            <person name="Goodfellow M."/>
        </authorList>
    </citation>
    <scope>NUCLEOTIDE SEQUENCE</scope>
    <source>
        <strain evidence="2">MGRD01-02</strain>
    </source>
</reference>
<protein>
    <submittedName>
        <fullName evidence="2">Uncharacterized protein</fullName>
    </submittedName>
</protein>
<evidence type="ECO:0000256" key="1">
    <source>
        <dbReference type="SAM" id="Phobius"/>
    </source>
</evidence>
<dbReference type="RefSeq" id="WP_212521839.1">
    <property type="nucleotide sequence ID" value="NZ_JAGSOH010000151.1"/>
</dbReference>
<gene>
    <name evidence="2" type="ORF">KDK95_30720</name>
</gene>
<dbReference type="EMBL" id="JAGSOH010000151">
    <property type="protein sequence ID" value="MBR7830716.1"/>
    <property type="molecule type" value="Genomic_DNA"/>
</dbReference>
<keyword evidence="1" id="KW-0472">Membrane</keyword>
<name>A0A941EFW6_9ACTN</name>
<sequence>MGDEARTANDEDHPVTPIPSEHLREQLFAACGYALACAAVVFGLLTARLGRLGFISGIVLTGVLVPVNLSLIRRFARLRRSLTRIDAVAPRGRGERAVARQRSQR</sequence>
<keyword evidence="1" id="KW-0812">Transmembrane</keyword>
<organism evidence="2 3">
    <name type="scientific">Actinospica acidithermotolerans</name>
    <dbReference type="NCBI Taxonomy" id="2828514"/>
    <lineage>
        <taxon>Bacteria</taxon>
        <taxon>Bacillati</taxon>
        <taxon>Actinomycetota</taxon>
        <taxon>Actinomycetes</taxon>
        <taxon>Catenulisporales</taxon>
        <taxon>Actinospicaceae</taxon>
        <taxon>Actinospica</taxon>
    </lineage>
</organism>
<evidence type="ECO:0000313" key="2">
    <source>
        <dbReference type="EMBL" id="MBR7830716.1"/>
    </source>
</evidence>
<dbReference type="AlphaFoldDB" id="A0A941EFW6"/>
<keyword evidence="3" id="KW-1185">Reference proteome</keyword>
<dbReference type="Proteomes" id="UP000676325">
    <property type="component" value="Unassembled WGS sequence"/>
</dbReference>
<accession>A0A941EFW6</accession>
<keyword evidence="1" id="KW-1133">Transmembrane helix</keyword>